<evidence type="ECO:0000313" key="3">
    <source>
        <dbReference type="Proteomes" id="UP000007967"/>
    </source>
</evidence>
<accession>D2PN85</accession>
<dbReference type="GO" id="GO:0051301">
    <property type="term" value="P:cell division"/>
    <property type="evidence" value="ECO:0007669"/>
    <property type="project" value="UniProtKB-KW"/>
</dbReference>
<dbReference type="Proteomes" id="UP000007967">
    <property type="component" value="Chromosome"/>
</dbReference>
<dbReference type="Gene3D" id="3.40.50.300">
    <property type="entry name" value="P-loop containing nucleotide triphosphate hydrolases"/>
    <property type="match status" value="1"/>
</dbReference>
<dbReference type="STRING" id="479435.Kfla_5563"/>
<gene>
    <name evidence="2" type="ordered locus">Kfla_5563</name>
</gene>
<evidence type="ECO:0000256" key="1">
    <source>
        <dbReference type="SAM" id="MobiDB-lite"/>
    </source>
</evidence>
<dbReference type="KEGG" id="kfl:Kfla_5563"/>
<protein>
    <submittedName>
        <fullName evidence="2">Cell divisionFtsK/SpoIIIE</fullName>
    </submittedName>
</protein>
<reference evidence="2 3" key="2">
    <citation type="journal article" date="2010" name="Stand. Genomic Sci.">
        <title>Complete genome sequence of Kribbella flavida type strain (IFO 14399).</title>
        <authorList>
            <person name="Pukall R."/>
            <person name="Lapidus A."/>
            <person name="Glavina Del Rio T."/>
            <person name="Copeland A."/>
            <person name="Tice H."/>
            <person name="Cheng J.-F."/>
            <person name="Lucas S."/>
            <person name="Chen F."/>
            <person name="Nolan M."/>
            <person name="LaButti K."/>
            <person name="Pati A."/>
            <person name="Ivanova N."/>
            <person name="Mavrommatis K."/>
            <person name="Mikhailova N."/>
            <person name="Pitluck S."/>
            <person name="Bruce D."/>
            <person name="Goodwin L."/>
            <person name="Land M."/>
            <person name="Hauser L."/>
            <person name="Chang Y.-J."/>
            <person name="Jeffries C.D."/>
            <person name="Chen A."/>
            <person name="Palaniappan K."/>
            <person name="Chain P."/>
            <person name="Rohde M."/>
            <person name="Goeker M."/>
            <person name="Bristow J."/>
            <person name="Eisen J.A."/>
            <person name="Markowitz V."/>
            <person name="Hugenholtz P."/>
            <person name="Kyrpides N.C."/>
            <person name="Klenk H.-P."/>
            <person name="Brettin T."/>
        </authorList>
    </citation>
    <scope>NUCLEOTIDE SEQUENCE [LARGE SCALE GENOMIC DNA]</scope>
    <source>
        <strain evidence="3">DSM 17836 / JCM 10339 / NBRC 14399</strain>
    </source>
</reference>
<proteinExistence type="predicted"/>
<dbReference type="eggNOG" id="COG1674">
    <property type="taxonomic scope" value="Bacteria"/>
</dbReference>
<evidence type="ECO:0000313" key="2">
    <source>
        <dbReference type="EMBL" id="ADB34569.1"/>
    </source>
</evidence>
<sequence length="746" mass="81189">MTENHAENLPEPIDLEARRARRDDAPQDTTRDAASDRDDSAGAVVPLSAGDVERMDTAYEVALDEDLTDDDPATGKVLVPVDVPGVAVPVQEGARQPIIPVHLLPGNLRGTISRALAQAGHVTLFHAVRSPWYGIKLAWFAGRGFTRLVRNQIRWWWVPGAETLHQKAADEKAFKEWSQIHRQVKATRAWRGGVLAAQNIGLAVSAPVALNMAPTAALLAAGAGAVGALAHYGRPAGQTLVGTAVVAPRFRKLNSDIVLRAYYAAGLGNPDKTDKQVNFGSTMSRDRSNTGTEVLIDLPWGLGWSDALKAREKIASGLDVHERQVFLSPDDSSSRRHKLFVADVDPLGIPAGRTDMLDCKRRSVWNPVRFGLDERGNVVWLSLPWFSVLVGAQPRKGKTFSARLIALHAALDPHVKLIIADGKNSPDWLAFRKVAHRIIFGEVPNVNDSDPIGHLLAALDEVLDHIVKVNDLLTTLPVEVCPNGTLTEELARDPRYPELRVWILVMEEFQKYFETEDQEVNKQIARKLSMIQAVGPSAGVWLLSSSQKPSGVGAGDVQRLFNRFRDNHTVRFALKCGNRDVSMAVLGGDAYSEGYDASTLPVGDKFKGVGYLYGATDATPTVRTFLADASDADKILTAARKQREALNLLTGEAAGEQIERASRDVLADILTVLGADTAAHWEAIAGRLAEQMPEQYDGTTPDAISAQARALKVPSRDVKRDGVNRKGARADDIRAAIERRNNINGA</sequence>
<keyword evidence="2" id="KW-0131">Cell cycle</keyword>
<dbReference type="OrthoDB" id="3315716at2"/>
<reference evidence="3" key="1">
    <citation type="submission" date="2009-09" db="EMBL/GenBank/DDBJ databases">
        <title>The complete genome of Kribbella flavida DSM 17836.</title>
        <authorList>
            <consortium name="US DOE Joint Genome Institute (JGI-PGF)"/>
            <person name="Lucas S."/>
            <person name="Copeland A."/>
            <person name="Lapidus A."/>
            <person name="Glavina del Rio T."/>
            <person name="Dalin E."/>
            <person name="Tice H."/>
            <person name="Bruce D."/>
            <person name="Goodwin L."/>
            <person name="Pitluck S."/>
            <person name="Kyrpides N."/>
            <person name="Mavromatis K."/>
            <person name="Ivanova N."/>
            <person name="Saunders E."/>
            <person name="Brettin T."/>
            <person name="Detter J.C."/>
            <person name="Han C."/>
            <person name="Larimer F."/>
            <person name="Land M."/>
            <person name="Hauser L."/>
            <person name="Markowitz V."/>
            <person name="Cheng J.-F."/>
            <person name="Hugenholtz P."/>
            <person name="Woyke T."/>
            <person name="Wu D."/>
            <person name="Pukall R."/>
            <person name="Klenk H.-P."/>
            <person name="Eisen J.A."/>
        </authorList>
    </citation>
    <scope>NUCLEOTIDE SEQUENCE [LARGE SCALE GENOMIC DNA]</scope>
    <source>
        <strain evidence="3">DSM 17836 / JCM 10339 / NBRC 14399</strain>
    </source>
</reference>
<dbReference type="EMBL" id="CP001736">
    <property type="protein sequence ID" value="ADB34569.1"/>
    <property type="molecule type" value="Genomic_DNA"/>
</dbReference>
<organism evidence="2 3">
    <name type="scientific">Kribbella flavida (strain DSM 17836 / JCM 10339 / NBRC 14399)</name>
    <dbReference type="NCBI Taxonomy" id="479435"/>
    <lineage>
        <taxon>Bacteria</taxon>
        <taxon>Bacillati</taxon>
        <taxon>Actinomycetota</taxon>
        <taxon>Actinomycetes</taxon>
        <taxon>Propionibacteriales</taxon>
        <taxon>Kribbellaceae</taxon>
        <taxon>Kribbella</taxon>
    </lineage>
</organism>
<dbReference type="InterPro" id="IPR027417">
    <property type="entry name" value="P-loop_NTPase"/>
</dbReference>
<feature type="compositionally biased region" description="Basic and acidic residues" evidence="1">
    <location>
        <begin position="15"/>
        <end position="40"/>
    </location>
</feature>
<dbReference type="HOGENOM" id="CLU_020567_1_0_11"/>
<dbReference type="AlphaFoldDB" id="D2PN85"/>
<keyword evidence="3" id="KW-1185">Reference proteome</keyword>
<name>D2PN85_KRIFD</name>
<keyword evidence="2" id="KW-0132">Cell division</keyword>
<feature type="region of interest" description="Disordered" evidence="1">
    <location>
        <begin position="1"/>
        <end position="45"/>
    </location>
</feature>
<dbReference type="RefSeq" id="WP_012923123.1">
    <property type="nucleotide sequence ID" value="NC_013729.1"/>
</dbReference>
<dbReference type="SUPFAM" id="SSF52540">
    <property type="entry name" value="P-loop containing nucleoside triphosphate hydrolases"/>
    <property type="match status" value="1"/>
</dbReference>